<dbReference type="GO" id="GO:0016836">
    <property type="term" value="F:hydro-lyase activity"/>
    <property type="evidence" value="ECO:0007669"/>
    <property type="project" value="UniProtKB-UniRule"/>
</dbReference>
<protein>
    <recommendedName>
        <fullName evidence="4">Chorismate dehydratase</fullName>
        <ecNumber evidence="4">4.2.1.151</ecNumber>
    </recommendedName>
    <alternativeName>
        <fullName evidence="4">Menaquinone biosynthetic enzyme MqnA</fullName>
    </alternativeName>
</protein>
<dbReference type="EC" id="4.2.1.151" evidence="4"/>
<dbReference type="SUPFAM" id="SSF53850">
    <property type="entry name" value="Periplasmic binding protein-like II"/>
    <property type="match status" value="1"/>
</dbReference>
<evidence type="ECO:0000256" key="3">
    <source>
        <dbReference type="ARBA" id="ARBA00023239"/>
    </source>
</evidence>
<dbReference type="InterPro" id="IPR003773">
    <property type="entry name" value="Menaquinone_biosynth"/>
</dbReference>
<dbReference type="RefSeq" id="WP_348260669.1">
    <property type="nucleotide sequence ID" value="NZ_CP121196.1"/>
</dbReference>
<keyword evidence="3 4" id="KW-0456">Lyase</keyword>
<accession>A0AAU7DF47</accession>
<organism evidence="5">
    <name type="scientific">Telmatobacter sp. DSM 110680</name>
    <dbReference type="NCBI Taxonomy" id="3036704"/>
    <lineage>
        <taxon>Bacteria</taxon>
        <taxon>Pseudomonadati</taxon>
        <taxon>Acidobacteriota</taxon>
        <taxon>Terriglobia</taxon>
        <taxon>Terriglobales</taxon>
        <taxon>Acidobacteriaceae</taxon>
        <taxon>Telmatobacter</taxon>
    </lineage>
</organism>
<dbReference type="GO" id="GO:0009234">
    <property type="term" value="P:menaquinone biosynthetic process"/>
    <property type="evidence" value="ECO:0007669"/>
    <property type="project" value="UniProtKB-UniRule"/>
</dbReference>
<comment type="similarity">
    <text evidence="4">Belongs to the MqnA/MqnD family. MqnA subfamily.</text>
</comment>
<comment type="function">
    <text evidence="4">Catalyzes the dehydration of chorismate into 3-[(1-carboxyvinyl)oxy]benzoate, a step in the biosynthesis of menaquinone (MK, vitamin K2).</text>
</comment>
<gene>
    <name evidence="4" type="primary">mqnA</name>
    <name evidence="5" type="ORF">P8935_12740</name>
</gene>
<keyword evidence="2 4" id="KW-0474">Menaquinone biosynthesis</keyword>
<evidence type="ECO:0000313" key="5">
    <source>
        <dbReference type="EMBL" id="XBH15436.1"/>
    </source>
</evidence>
<proteinExistence type="inferred from homology"/>
<sequence length="288" mass="32110">MNSTLHRRLRVAAIRFLNPAPLMWDFEHPPLNAELAQRYDIQWMLPAQCADELANGTADIGLVPIAALATTPSLRILPGCTIASKDKVRSLLLVRRATQPLADLRSVAADTASRTTIAYSRILFHKWRNPDVPFLPMTADLDAMLDRADAAILIGDPALMALEERANRFERTGEELVYHDLAHEWKNLTGLPFVSAVWATTPGSPLSERVAEDFIHSRDHGLENIDALVKQWSSQLPLSEGTIRTYLTTNIHYVLDEECIEGMRGFFRMAAETCVLPGYDLPAISLNV</sequence>
<dbReference type="PANTHER" id="PTHR37690">
    <property type="entry name" value="CHORISMATE DEHYDRATASE"/>
    <property type="match status" value="1"/>
</dbReference>
<dbReference type="Pfam" id="PF02621">
    <property type="entry name" value="VitK2_biosynth"/>
    <property type="match status" value="1"/>
</dbReference>
<dbReference type="PANTHER" id="PTHR37690:SF1">
    <property type="entry name" value="CHORISMATE DEHYDRATASE"/>
    <property type="match status" value="1"/>
</dbReference>
<comment type="pathway">
    <text evidence="1 4">Quinol/quinone metabolism; menaquinone biosynthesis.</text>
</comment>
<evidence type="ECO:0000256" key="2">
    <source>
        <dbReference type="ARBA" id="ARBA00022428"/>
    </source>
</evidence>
<evidence type="ECO:0000256" key="1">
    <source>
        <dbReference type="ARBA" id="ARBA00004863"/>
    </source>
</evidence>
<dbReference type="AlphaFoldDB" id="A0AAU7DF47"/>
<dbReference type="InterPro" id="IPR030868">
    <property type="entry name" value="MqnA"/>
</dbReference>
<dbReference type="HAMAP" id="MF_00995">
    <property type="entry name" value="MqnA"/>
    <property type="match status" value="1"/>
</dbReference>
<name>A0AAU7DF47_9BACT</name>
<comment type="catalytic activity">
    <reaction evidence="4">
        <text>chorismate = 3-[(1-carboxyvinyl)-oxy]benzoate + H2O</text>
        <dbReference type="Rhea" id="RHEA:40051"/>
        <dbReference type="ChEBI" id="CHEBI:15377"/>
        <dbReference type="ChEBI" id="CHEBI:29748"/>
        <dbReference type="ChEBI" id="CHEBI:76981"/>
        <dbReference type="EC" id="4.2.1.151"/>
    </reaction>
</comment>
<dbReference type="Gene3D" id="3.40.190.10">
    <property type="entry name" value="Periplasmic binding protein-like II"/>
    <property type="match status" value="2"/>
</dbReference>
<dbReference type="EMBL" id="CP121196">
    <property type="protein sequence ID" value="XBH15436.1"/>
    <property type="molecule type" value="Genomic_DNA"/>
</dbReference>
<dbReference type="CDD" id="cd13634">
    <property type="entry name" value="PBP2_Sco4506"/>
    <property type="match status" value="1"/>
</dbReference>
<evidence type="ECO:0000256" key="4">
    <source>
        <dbReference type="HAMAP-Rule" id="MF_00995"/>
    </source>
</evidence>
<reference evidence="5" key="1">
    <citation type="submission" date="2023-03" db="EMBL/GenBank/DDBJ databases">
        <title>Edaphobacter sp.</title>
        <authorList>
            <person name="Huber K.J."/>
            <person name="Papendorf J."/>
            <person name="Pilke C."/>
            <person name="Bunk B."/>
            <person name="Sproeer C."/>
            <person name="Pester M."/>
        </authorList>
    </citation>
    <scope>NUCLEOTIDE SEQUENCE</scope>
    <source>
        <strain evidence="5">DSM 110680</strain>
    </source>
</reference>